<dbReference type="PANTHER" id="PTHR34220">
    <property type="entry name" value="SENSOR HISTIDINE KINASE YPDA"/>
    <property type="match status" value="1"/>
</dbReference>
<dbReference type="InterPro" id="IPR005467">
    <property type="entry name" value="His_kinase_dom"/>
</dbReference>
<dbReference type="InterPro" id="IPR036890">
    <property type="entry name" value="HATPase_C_sf"/>
</dbReference>
<keyword evidence="9" id="KW-0067">ATP-binding</keyword>
<dbReference type="SMART" id="SM00304">
    <property type="entry name" value="HAMP"/>
    <property type="match status" value="1"/>
</dbReference>
<dbReference type="GO" id="GO:0005524">
    <property type="term" value="F:ATP binding"/>
    <property type="evidence" value="ECO:0007669"/>
    <property type="project" value="UniProtKB-KW"/>
</dbReference>
<dbReference type="InterPro" id="IPR003594">
    <property type="entry name" value="HATPase_dom"/>
</dbReference>
<dbReference type="AlphaFoldDB" id="H6NEF4"/>
<feature type="domain" description="Histidine kinase" evidence="13">
    <location>
        <begin position="470"/>
        <end position="571"/>
    </location>
</feature>
<accession>H6NEF4</accession>
<dbReference type="InterPro" id="IPR004358">
    <property type="entry name" value="Sig_transdc_His_kin-like_C"/>
</dbReference>
<dbReference type="SUPFAM" id="SSF55874">
    <property type="entry name" value="ATPase domain of HSP90 chaperone/DNA topoisomerase II/histidine kinase"/>
    <property type="match status" value="1"/>
</dbReference>
<sequence>MGMNRLLHYFQNLRFKQKLFSSYLVVCIIPLIVLGAFSYYQASRFLLQQAEQNLDESIGGLAEGLDFRTRQFEAVINSVTQNIVFKQIFVHHNGNITGLYRDYVDPFFSNILDFNPDLLQISVFTDNPDILRGNYILPLELIHGMQWSRSLKQDGTQWMGYNGKVFATRLFADNDRGTNTASSAVLFLSLDEDSLFQGLREIQADAYHVSIRDGEGRTVTSRSAAMPEDFQPPAVLAADGPASGYLTVGQTEYLYLRKEIPGAGWELLYCTPKDAIAVDARSIVGATALIIAVCLLILVFLIRMFSNTFVNRITKLNTTMMLVENGNLKVEVSSPSRDEIGQLTNRFGRMLNNINTLIEEVYQSKITQKEAELKALQTQINPHFLYNTLSIINWKALQADAMEISEITTNVSKFYRTVLNKGRNIIRVRHELENARAYMQIQLVMHSHSFDFLCEVEEQVLEFDTINLIFQPILENALEHGIDRIRKGERRGRIAMHGFLEGDRVTFTIEDNGPGMDAETAREVLIASSKGYGLKNVNDRLQLRFGAAYGLSLQSLPGQGTKVTVTFPRYIEGVSLPEEG</sequence>
<dbReference type="CDD" id="cd06225">
    <property type="entry name" value="HAMP"/>
    <property type="match status" value="1"/>
</dbReference>
<evidence type="ECO:0000259" key="13">
    <source>
        <dbReference type="PROSITE" id="PS50109"/>
    </source>
</evidence>
<dbReference type="HOGENOM" id="CLU_020473_6_0_9"/>
<keyword evidence="6" id="KW-0808">Transferase</keyword>
<dbReference type="Pfam" id="PF06580">
    <property type="entry name" value="His_kinase"/>
    <property type="match status" value="1"/>
</dbReference>
<keyword evidence="8" id="KW-0418">Kinase</keyword>
<evidence type="ECO:0000256" key="2">
    <source>
        <dbReference type="ARBA" id="ARBA00004651"/>
    </source>
</evidence>
<dbReference type="PROSITE" id="PS50885">
    <property type="entry name" value="HAMP"/>
    <property type="match status" value="1"/>
</dbReference>
<dbReference type="Pfam" id="PF02518">
    <property type="entry name" value="HATPase_c"/>
    <property type="match status" value="1"/>
</dbReference>
<comment type="catalytic activity">
    <reaction evidence="1">
        <text>ATP + protein L-histidine = ADP + protein N-phospho-L-histidine.</text>
        <dbReference type="EC" id="2.7.13.3"/>
    </reaction>
</comment>
<dbReference type="InterPro" id="IPR050640">
    <property type="entry name" value="Bact_2-comp_sensor_kinase"/>
</dbReference>
<dbReference type="SUPFAM" id="SSF158472">
    <property type="entry name" value="HAMP domain-like"/>
    <property type="match status" value="1"/>
</dbReference>
<gene>
    <name evidence="15" type="ORF">PM3016_1167</name>
</gene>
<dbReference type="GO" id="GO:0005886">
    <property type="term" value="C:plasma membrane"/>
    <property type="evidence" value="ECO:0007669"/>
    <property type="project" value="UniProtKB-SubCell"/>
</dbReference>
<dbReference type="Pfam" id="PF00672">
    <property type="entry name" value="HAMP"/>
    <property type="match status" value="1"/>
</dbReference>
<dbReference type="SMART" id="SM00387">
    <property type="entry name" value="HATPase_c"/>
    <property type="match status" value="1"/>
</dbReference>
<dbReference type="InterPro" id="IPR010559">
    <property type="entry name" value="Sig_transdc_His_kin_internal"/>
</dbReference>
<evidence type="ECO:0000256" key="10">
    <source>
        <dbReference type="ARBA" id="ARBA00023012"/>
    </source>
</evidence>
<dbReference type="RefSeq" id="WP_014368756.1">
    <property type="nucleotide sequence ID" value="NC_016935.1"/>
</dbReference>
<organism evidence="15 16">
    <name type="scientific">Paenibacillus mucilaginosus 3016</name>
    <dbReference type="NCBI Taxonomy" id="1116391"/>
    <lineage>
        <taxon>Bacteria</taxon>
        <taxon>Bacillati</taxon>
        <taxon>Bacillota</taxon>
        <taxon>Bacilli</taxon>
        <taxon>Bacillales</taxon>
        <taxon>Paenibacillaceae</taxon>
        <taxon>Paenibacillus</taxon>
    </lineage>
</organism>
<name>H6NEF4_9BACL</name>
<dbReference type="STRING" id="1116391.PM3016_1167"/>
<dbReference type="PANTHER" id="PTHR34220:SF7">
    <property type="entry name" value="SENSOR HISTIDINE KINASE YPDA"/>
    <property type="match status" value="1"/>
</dbReference>
<dbReference type="PROSITE" id="PS50109">
    <property type="entry name" value="HIS_KIN"/>
    <property type="match status" value="1"/>
</dbReference>
<feature type="transmembrane region" description="Helical" evidence="12">
    <location>
        <begin position="20"/>
        <end position="40"/>
    </location>
</feature>
<dbReference type="GO" id="GO:0000155">
    <property type="term" value="F:phosphorelay sensor kinase activity"/>
    <property type="evidence" value="ECO:0007669"/>
    <property type="project" value="InterPro"/>
</dbReference>
<proteinExistence type="predicted"/>
<evidence type="ECO:0000256" key="3">
    <source>
        <dbReference type="ARBA" id="ARBA00012438"/>
    </source>
</evidence>
<evidence type="ECO:0000256" key="7">
    <source>
        <dbReference type="ARBA" id="ARBA00022741"/>
    </source>
</evidence>
<evidence type="ECO:0000256" key="1">
    <source>
        <dbReference type="ARBA" id="ARBA00000085"/>
    </source>
</evidence>
<keyword evidence="7" id="KW-0547">Nucleotide-binding</keyword>
<evidence type="ECO:0000256" key="4">
    <source>
        <dbReference type="ARBA" id="ARBA00022475"/>
    </source>
</evidence>
<dbReference type="InterPro" id="IPR003660">
    <property type="entry name" value="HAMP_dom"/>
</dbReference>
<keyword evidence="11 12" id="KW-0472">Membrane</keyword>
<keyword evidence="16" id="KW-1185">Reference proteome</keyword>
<feature type="domain" description="HAMP" evidence="14">
    <location>
        <begin position="307"/>
        <end position="359"/>
    </location>
</feature>
<evidence type="ECO:0000313" key="15">
    <source>
        <dbReference type="EMBL" id="AFC28097.1"/>
    </source>
</evidence>
<evidence type="ECO:0000256" key="12">
    <source>
        <dbReference type="SAM" id="Phobius"/>
    </source>
</evidence>
<keyword evidence="10" id="KW-0902">Two-component regulatory system</keyword>
<keyword evidence="12" id="KW-1133">Transmembrane helix</keyword>
<keyword evidence="4" id="KW-1003">Cell membrane</keyword>
<dbReference type="PRINTS" id="PR00344">
    <property type="entry name" value="BCTRLSENSOR"/>
</dbReference>
<evidence type="ECO:0000313" key="16">
    <source>
        <dbReference type="Proteomes" id="UP000007523"/>
    </source>
</evidence>
<evidence type="ECO:0000256" key="5">
    <source>
        <dbReference type="ARBA" id="ARBA00022553"/>
    </source>
</evidence>
<dbReference type="KEGG" id="pmq:PM3016_1167"/>
<keyword evidence="12" id="KW-0812">Transmembrane</keyword>
<keyword evidence="5" id="KW-0597">Phosphoprotein</keyword>
<evidence type="ECO:0000259" key="14">
    <source>
        <dbReference type="PROSITE" id="PS50885"/>
    </source>
</evidence>
<dbReference type="Proteomes" id="UP000007523">
    <property type="component" value="Chromosome"/>
</dbReference>
<feature type="transmembrane region" description="Helical" evidence="12">
    <location>
        <begin position="283"/>
        <end position="305"/>
    </location>
</feature>
<dbReference type="EMBL" id="CP003235">
    <property type="protein sequence ID" value="AFC28097.1"/>
    <property type="molecule type" value="Genomic_DNA"/>
</dbReference>
<evidence type="ECO:0000256" key="11">
    <source>
        <dbReference type="ARBA" id="ARBA00023136"/>
    </source>
</evidence>
<evidence type="ECO:0000256" key="9">
    <source>
        <dbReference type="ARBA" id="ARBA00022840"/>
    </source>
</evidence>
<reference evidence="15 16" key="1">
    <citation type="journal article" date="2012" name="J. Bacteriol.">
        <title>Complete Genome Sequence of Paenibacillus mucilaginosus 3016, a Bacterium Functional as Microbial Fertilizer.</title>
        <authorList>
            <person name="Ma M."/>
            <person name="Wang Z."/>
            <person name="Li L."/>
            <person name="Jiang X."/>
            <person name="Guan D."/>
            <person name="Cao F."/>
            <person name="Chen H."/>
            <person name="Wang X."/>
            <person name="Shen D."/>
            <person name="Du B."/>
            <person name="Li J."/>
        </authorList>
    </citation>
    <scope>NUCLEOTIDE SEQUENCE [LARGE SCALE GENOMIC DNA]</scope>
    <source>
        <strain evidence="15 16">3016</strain>
    </source>
</reference>
<protein>
    <recommendedName>
        <fullName evidence="3">histidine kinase</fullName>
        <ecNumber evidence="3">2.7.13.3</ecNumber>
    </recommendedName>
</protein>
<dbReference type="Gene3D" id="6.10.340.10">
    <property type="match status" value="1"/>
</dbReference>
<evidence type="ECO:0000256" key="8">
    <source>
        <dbReference type="ARBA" id="ARBA00022777"/>
    </source>
</evidence>
<dbReference type="EC" id="2.7.13.3" evidence="3"/>
<evidence type="ECO:0000256" key="6">
    <source>
        <dbReference type="ARBA" id="ARBA00022679"/>
    </source>
</evidence>
<dbReference type="Gene3D" id="3.30.565.10">
    <property type="entry name" value="Histidine kinase-like ATPase, C-terminal domain"/>
    <property type="match status" value="1"/>
</dbReference>
<comment type="subcellular location">
    <subcellularLocation>
        <location evidence="2">Cell membrane</location>
        <topology evidence="2">Multi-pass membrane protein</topology>
    </subcellularLocation>
</comment>